<evidence type="ECO:0000313" key="4">
    <source>
        <dbReference type="Proteomes" id="UP000184041"/>
    </source>
</evidence>
<accession>A0A1M5L768</accession>
<name>A0A1M5L768_9BACT</name>
<sequence length="446" mass="52071">WTVCWINWNWTKRKSLKKFSDETVMNSELLAFYREHVEEVLLPFWNRALDHEHGGIYTCYNNTGEELVSRDKYTWSQGRFLWLWSRIAEMIAENKLKGERGAYLDHLTKTARFLETNVFLENGNCAYVLTEEGKKKESIPGEGFDTSLYADCFVALGLGKFAALSDNKKRFERALKLYDRIRQRIDEGDIRTEPYPIPQGYRAHSIPMIMLNVAQELAEAARKLRHTAEEKLRKNSVSYMKEIMDHFYREQDHRVVEMLPEDPSSEGDTLLSRHVNPGHTIESMWFVIHTAQRTNHPAYVDKAVQAIEKAIGLGWDPTFGGLLRFVDKEGGIKPRGAEQSTAYEQLILDTWDMKLWWPHSEVLYSTLLAFVVSGNKKMLRRYEMMQDYVFEAFPNPDKETGEWIQIRDRKGKPVDKIAALPVKDPFHILRNMLLIIDLLEEEVEEK</sequence>
<dbReference type="Proteomes" id="UP000184041">
    <property type="component" value="Unassembled WGS sequence"/>
</dbReference>
<feature type="non-terminal residue" evidence="3">
    <location>
        <position position="1"/>
    </location>
</feature>
<evidence type="ECO:0000256" key="1">
    <source>
        <dbReference type="ARBA" id="ARBA00008558"/>
    </source>
</evidence>
<organism evidence="3 4">
    <name type="scientific">Fodinibius roseus</name>
    <dbReference type="NCBI Taxonomy" id="1194090"/>
    <lineage>
        <taxon>Bacteria</taxon>
        <taxon>Pseudomonadati</taxon>
        <taxon>Balneolota</taxon>
        <taxon>Balneolia</taxon>
        <taxon>Balneolales</taxon>
        <taxon>Balneolaceae</taxon>
        <taxon>Fodinibius</taxon>
    </lineage>
</organism>
<dbReference type="InterPro" id="IPR010819">
    <property type="entry name" value="AGE/CE"/>
</dbReference>
<dbReference type="GO" id="GO:0005975">
    <property type="term" value="P:carbohydrate metabolic process"/>
    <property type="evidence" value="ECO:0007669"/>
    <property type="project" value="InterPro"/>
</dbReference>
<evidence type="ECO:0000256" key="2">
    <source>
        <dbReference type="ARBA" id="ARBA00023235"/>
    </source>
</evidence>
<gene>
    <name evidence="3" type="ORF">SAMN05443144_13815</name>
</gene>
<dbReference type="STRING" id="1194090.SAMN05443144_13815"/>
<dbReference type="GO" id="GO:0016853">
    <property type="term" value="F:isomerase activity"/>
    <property type="evidence" value="ECO:0007669"/>
    <property type="project" value="UniProtKB-KW"/>
</dbReference>
<dbReference type="Pfam" id="PF07221">
    <property type="entry name" value="GlcNAc_2-epim"/>
    <property type="match status" value="1"/>
</dbReference>
<reference evidence="3 4" key="1">
    <citation type="submission" date="2016-11" db="EMBL/GenBank/DDBJ databases">
        <authorList>
            <person name="Jaros S."/>
            <person name="Januszkiewicz K."/>
            <person name="Wedrychowicz H."/>
        </authorList>
    </citation>
    <scope>NUCLEOTIDE SEQUENCE [LARGE SCALE GENOMIC DNA]</scope>
    <source>
        <strain evidence="3 4">DSM 21986</strain>
    </source>
</reference>
<comment type="similarity">
    <text evidence="1">Belongs to the N-acylglucosamine 2-epimerase family.</text>
</comment>
<dbReference type="RefSeq" id="WP_211483250.1">
    <property type="nucleotide sequence ID" value="NZ_FQUS01000038.1"/>
</dbReference>
<proteinExistence type="inferred from homology"/>
<dbReference type="EMBL" id="FQUS01000038">
    <property type="protein sequence ID" value="SHG60878.1"/>
    <property type="molecule type" value="Genomic_DNA"/>
</dbReference>
<dbReference type="AlphaFoldDB" id="A0A1M5L768"/>
<dbReference type="Gene3D" id="1.50.10.10">
    <property type="match status" value="1"/>
</dbReference>
<dbReference type="SUPFAM" id="SSF48208">
    <property type="entry name" value="Six-hairpin glycosidases"/>
    <property type="match status" value="1"/>
</dbReference>
<evidence type="ECO:0000313" key="3">
    <source>
        <dbReference type="EMBL" id="SHG60878.1"/>
    </source>
</evidence>
<keyword evidence="4" id="KW-1185">Reference proteome</keyword>
<dbReference type="InterPro" id="IPR012341">
    <property type="entry name" value="6hp_glycosidase-like_sf"/>
</dbReference>
<keyword evidence="2" id="KW-0413">Isomerase</keyword>
<dbReference type="InterPro" id="IPR008928">
    <property type="entry name" value="6-hairpin_glycosidase_sf"/>
</dbReference>
<dbReference type="PANTHER" id="PTHR15108">
    <property type="entry name" value="N-ACYLGLUCOSAMINE-2-EPIMERASE"/>
    <property type="match status" value="1"/>
</dbReference>
<protein>
    <submittedName>
        <fullName evidence="3">N-acylglucosamine 2-epimerase</fullName>
    </submittedName>
</protein>